<evidence type="ECO:0000259" key="2">
    <source>
        <dbReference type="Pfam" id="PF00078"/>
    </source>
</evidence>
<keyword evidence="1" id="KW-0175">Coiled coil</keyword>
<accession>A0ABD3I8V8</accession>
<reference evidence="3 4" key="1">
    <citation type="submission" date="2024-09" db="EMBL/GenBank/DDBJ databases">
        <title>Chromosome-scale assembly of Riccia sorocarpa.</title>
        <authorList>
            <person name="Paukszto L."/>
        </authorList>
    </citation>
    <scope>NUCLEOTIDE SEQUENCE [LARGE SCALE GENOMIC DNA]</scope>
    <source>
        <strain evidence="3">LP-2024</strain>
        <tissue evidence="3">Aerial parts of the thallus</tissue>
    </source>
</reference>
<dbReference type="Proteomes" id="UP001633002">
    <property type="component" value="Unassembled WGS sequence"/>
</dbReference>
<feature type="coiled-coil region" evidence="1">
    <location>
        <begin position="27"/>
        <end position="61"/>
    </location>
</feature>
<name>A0ABD3I8V8_9MARC</name>
<dbReference type="EMBL" id="JBJQOH010000002">
    <property type="protein sequence ID" value="KAL3698825.1"/>
    <property type="molecule type" value="Genomic_DNA"/>
</dbReference>
<gene>
    <name evidence="3" type="ORF">R1sor_012901</name>
</gene>
<comment type="caution">
    <text evidence="3">The sequence shown here is derived from an EMBL/GenBank/DDBJ whole genome shotgun (WGS) entry which is preliminary data.</text>
</comment>
<proteinExistence type="predicted"/>
<feature type="domain" description="Reverse transcriptase" evidence="2">
    <location>
        <begin position="33"/>
        <end position="135"/>
    </location>
</feature>
<sequence>MEEIWNRTGTHESDARVKWELKWAATKQFLKEKNKEDRRRMSQLQLKVKELQQKRQDFARVNERMADGSLTTLEQEGRSIADKILNFFLSQEWADRNKQPSLFIKLDFEKAYDRIDHSYLWSTMEAQGFVTKFVSLAKGLVEGSTSKLHINGSFSKEI</sequence>
<evidence type="ECO:0000313" key="3">
    <source>
        <dbReference type="EMBL" id="KAL3698825.1"/>
    </source>
</evidence>
<keyword evidence="4" id="KW-1185">Reference proteome</keyword>
<dbReference type="Pfam" id="PF00078">
    <property type="entry name" value="RVT_1"/>
    <property type="match status" value="1"/>
</dbReference>
<evidence type="ECO:0000256" key="1">
    <source>
        <dbReference type="SAM" id="Coils"/>
    </source>
</evidence>
<organism evidence="3 4">
    <name type="scientific">Riccia sorocarpa</name>
    <dbReference type="NCBI Taxonomy" id="122646"/>
    <lineage>
        <taxon>Eukaryota</taxon>
        <taxon>Viridiplantae</taxon>
        <taxon>Streptophyta</taxon>
        <taxon>Embryophyta</taxon>
        <taxon>Marchantiophyta</taxon>
        <taxon>Marchantiopsida</taxon>
        <taxon>Marchantiidae</taxon>
        <taxon>Marchantiales</taxon>
        <taxon>Ricciaceae</taxon>
        <taxon>Riccia</taxon>
    </lineage>
</organism>
<dbReference type="AlphaFoldDB" id="A0ABD3I8V8"/>
<evidence type="ECO:0000313" key="4">
    <source>
        <dbReference type="Proteomes" id="UP001633002"/>
    </source>
</evidence>
<protein>
    <recommendedName>
        <fullName evidence="2">Reverse transcriptase domain-containing protein</fullName>
    </recommendedName>
</protein>
<dbReference type="InterPro" id="IPR000477">
    <property type="entry name" value="RT_dom"/>
</dbReference>